<dbReference type="GO" id="GO:0016567">
    <property type="term" value="P:protein ubiquitination"/>
    <property type="evidence" value="ECO:0007669"/>
    <property type="project" value="UniProtKB-UniPathway"/>
</dbReference>
<feature type="region of interest" description="Disordered" evidence="6">
    <location>
        <begin position="352"/>
        <end position="379"/>
    </location>
</feature>
<feature type="compositionally biased region" description="Polar residues" evidence="6">
    <location>
        <begin position="13"/>
        <end position="22"/>
    </location>
</feature>
<dbReference type="PANTHER" id="PTHR46287">
    <property type="entry name" value="BTB/POZ AND TAZ DOMAIN-CONTAINING PROTEIN 3-RELATED"/>
    <property type="match status" value="1"/>
</dbReference>
<dbReference type="GO" id="GO:0009751">
    <property type="term" value="P:response to salicylic acid"/>
    <property type="evidence" value="ECO:0007669"/>
    <property type="project" value="UniProtKB-ARBA"/>
</dbReference>
<dbReference type="GO" id="GO:0042542">
    <property type="term" value="P:response to hydrogen peroxide"/>
    <property type="evidence" value="ECO:0007669"/>
    <property type="project" value="UniProtKB-ARBA"/>
</dbReference>
<dbReference type="InterPro" id="IPR044513">
    <property type="entry name" value="BT1/2/3/4/5"/>
</dbReference>
<dbReference type="PANTHER" id="PTHR46287:SF4">
    <property type="entry name" value="BTB_POZ AND TAZ DOMAIN-CONTAINING PROTEIN 2"/>
    <property type="match status" value="1"/>
</dbReference>
<feature type="compositionally biased region" description="Basic and acidic residues" evidence="6">
    <location>
        <begin position="356"/>
        <end position="365"/>
    </location>
</feature>
<dbReference type="SMART" id="SM00551">
    <property type="entry name" value="ZnF_TAZ"/>
    <property type="match status" value="1"/>
</dbReference>
<protein>
    <submittedName>
        <fullName evidence="9">BTB/POZ and TAZ domain-containing protein 1-like</fullName>
    </submittedName>
</protein>
<proteinExistence type="predicted"/>
<dbReference type="AlphaFoldDB" id="A0A8B8P8Y6"/>
<keyword evidence="3" id="KW-0863">Zinc-finger</keyword>
<dbReference type="SMART" id="SM00225">
    <property type="entry name" value="BTB"/>
    <property type="match status" value="1"/>
</dbReference>
<dbReference type="InterPro" id="IPR000210">
    <property type="entry name" value="BTB/POZ_dom"/>
</dbReference>
<dbReference type="GO" id="GO:0008270">
    <property type="term" value="F:zinc ion binding"/>
    <property type="evidence" value="ECO:0007669"/>
    <property type="project" value="UniProtKB-KW"/>
</dbReference>
<keyword evidence="4" id="KW-0833">Ubl conjugation pathway</keyword>
<dbReference type="Gene3D" id="1.20.1020.10">
    <property type="entry name" value="TAZ domain"/>
    <property type="match status" value="1"/>
</dbReference>
<sequence length="379" mass="43157">MESNHDSPAALSTDFSGHSHGVTSSTFARAKRSFLRELPEPDLFVVTSGGRRIPAHTGILASVSPVLENLIYRPTKRRSSHKIVLILGVPCDAVSAFIEFVYSSRCTEEEMEKYDVHLLALAHVYSVPQLKQRCVKSLYRRLTIDNAVDVLQLSRLCNSPELYLRCMKLVCRHFKAVEQTEGWRFLQHHDPWLELDVLQFIDESDSRTKRRKRQREEQELYLQLSEAMDCLEHICKEGCTSVGPHDVGPAKVKKEPCGKFATCRGLQTLIRHFAACGKRVGGGCHGCKSMWRLLRLHSAVCDHPGSCKVPLCRQLKLRSQQERRKDEARWKLLARKVAAAKAMSTLLQAMMRRRPRPEEVEETFKPGRAPRATSFKLAK</sequence>
<feature type="region of interest" description="Disordered" evidence="6">
    <location>
        <begin position="1"/>
        <end position="22"/>
    </location>
</feature>
<dbReference type="GeneID" id="115741503"/>
<reference evidence="9" key="1">
    <citation type="submission" date="2025-08" db="UniProtKB">
        <authorList>
            <consortium name="RefSeq"/>
        </authorList>
    </citation>
    <scope>IDENTIFICATION</scope>
    <source>
        <tissue evidence="9">Leaf</tissue>
    </source>
</reference>
<dbReference type="Gene3D" id="3.30.710.10">
    <property type="entry name" value="Potassium Channel Kv1.1, Chain A"/>
    <property type="match status" value="1"/>
</dbReference>
<gene>
    <name evidence="9" type="primary">LOC115741503</name>
</gene>
<dbReference type="Gene3D" id="1.25.40.420">
    <property type="match status" value="1"/>
</dbReference>
<evidence type="ECO:0000313" key="8">
    <source>
        <dbReference type="Proteomes" id="UP000827889"/>
    </source>
</evidence>
<dbReference type="SUPFAM" id="SSF57933">
    <property type="entry name" value="TAZ domain"/>
    <property type="match status" value="1"/>
</dbReference>
<dbReference type="Proteomes" id="UP000827889">
    <property type="component" value="Chromosome 6"/>
</dbReference>
<evidence type="ECO:0000256" key="1">
    <source>
        <dbReference type="ARBA" id="ARBA00004906"/>
    </source>
</evidence>
<keyword evidence="5" id="KW-0862">Zinc</keyword>
<dbReference type="Pfam" id="PF00651">
    <property type="entry name" value="BTB"/>
    <property type="match status" value="1"/>
</dbReference>
<feature type="domain" description="BTB" evidence="7">
    <location>
        <begin position="41"/>
        <end position="110"/>
    </location>
</feature>
<evidence type="ECO:0000313" key="9">
    <source>
        <dbReference type="RefSeq" id="XP_030531305.2"/>
    </source>
</evidence>
<comment type="pathway">
    <text evidence="1">Protein modification; protein ubiquitination.</text>
</comment>
<dbReference type="InterPro" id="IPR000197">
    <property type="entry name" value="Znf_TAZ"/>
</dbReference>
<dbReference type="InterPro" id="IPR035898">
    <property type="entry name" value="TAZ_dom_sf"/>
</dbReference>
<evidence type="ECO:0000256" key="2">
    <source>
        <dbReference type="ARBA" id="ARBA00022723"/>
    </source>
</evidence>
<evidence type="ECO:0000259" key="7">
    <source>
        <dbReference type="PROSITE" id="PS50097"/>
    </source>
</evidence>
<dbReference type="GO" id="GO:0009725">
    <property type="term" value="P:response to hormone"/>
    <property type="evidence" value="ECO:0007669"/>
    <property type="project" value="UniProtKB-ARBA"/>
</dbReference>
<dbReference type="InterPro" id="IPR011333">
    <property type="entry name" value="SKP1/BTB/POZ_sf"/>
</dbReference>
<dbReference type="SUPFAM" id="SSF54695">
    <property type="entry name" value="POZ domain"/>
    <property type="match status" value="1"/>
</dbReference>
<dbReference type="RefSeq" id="XP_030531305.2">
    <property type="nucleotide sequence ID" value="XM_030675445.2"/>
</dbReference>
<dbReference type="Pfam" id="PF02135">
    <property type="entry name" value="zf-TAZ"/>
    <property type="match status" value="1"/>
</dbReference>
<evidence type="ECO:0000256" key="6">
    <source>
        <dbReference type="SAM" id="MobiDB-lite"/>
    </source>
</evidence>
<evidence type="ECO:0000256" key="5">
    <source>
        <dbReference type="ARBA" id="ARBA00022833"/>
    </source>
</evidence>
<dbReference type="PROSITE" id="PS50097">
    <property type="entry name" value="BTB"/>
    <property type="match status" value="1"/>
</dbReference>
<dbReference type="CDD" id="cd14733">
    <property type="entry name" value="BACK"/>
    <property type="match status" value="1"/>
</dbReference>
<dbReference type="GO" id="GO:0005516">
    <property type="term" value="F:calmodulin binding"/>
    <property type="evidence" value="ECO:0007669"/>
    <property type="project" value="UniProtKB-ARBA"/>
</dbReference>
<name>A0A8B8P8Y6_9MYRT</name>
<accession>A0A8B8P8Y6</accession>
<evidence type="ECO:0000256" key="3">
    <source>
        <dbReference type="ARBA" id="ARBA00022771"/>
    </source>
</evidence>
<organism evidence="8 9">
    <name type="scientific">Rhodamnia argentea</name>
    <dbReference type="NCBI Taxonomy" id="178133"/>
    <lineage>
        <taxon>Eukaryota</taxon>
        <taxon>Viridiplantae</taxon>
        <taxon>Streptophyta</taxon>
        <taxon>Embryophyta</taxon>
        <taxon>Tracheophyta</taxon>
        <taxon>Spermatophyta</taxon>
        <taxon>Magnoliopsida</taxon>
        <taxon>eudicotyledons</taxon>
        <taxon>Gunneridae</taxon>
        <taxon>Pentapetalae</taxon>
        <taxon>rosids</taxon>
        <taxon>malvids</taxon>
        <taxon>Myrtales</taxon>
        <taxon>Myrtaceae</taxon>
        <taxon>Myrtoideae</taxon>
        <taxon>Myrteae</taxon>
        <taxon>Australasian group</taxon>
        <taxon>Rhodamnia</taxon>
    </lineage>
</organism>
<dbReference type="GO" id="GO:0006355">
    <property type="term" value="P:regulation of DNA-templated transcription"/>
    <property type="evidence" value="ECO:0007669"/>
    <property type="project" value="UniProtKB-ARBA"/>
</dbReference>
<dbReference type="UniPathway" id="UPA00143"/>
<keyword evidence="2" id="KW-0479">Metal-binding</keyword>
<dbReference type="KEGG" id="rarg:115741503"/>
<keyword evidence="8" id="KW-1185">Reference proteome</keyword>
<dbReference type="GO" id="GO:0005634">
    <property type="term" value="C:nucleus"/>
    <property type="evidence" value="ECO:0007669"/>
    <property type="project" value="TreeGrafter"/>
</dbReference>
<evidence type="ECO:0000256" key="4">
    <source>
        <dbReference type="ARBA" id="ARBA00022786"/>
    </source>
</evidence>